<dbReference type="Pfam" id="PF21956">
    <property type="entry name" value="DUF6922"/>
    <property type="match status" value="1"/>
</dbReference>
<evidence type="ECO:0000313" key="2">
    <source>
        <dbReference type="EMBL" id="KKW24711.1"/>
    </source>
</evidence>
<dbReference type="EMBL" id="LCQW01000004">
    <property type="protein sequence ID" value="KKW24711.1"/>
    <property type="molecule type" value="Genomic_DNA"/>
</dbReference>
<reference evidence="2 3" key="1">
    <citation type="journal article" date="2015" name="Nature">
        <title>rRNA introns, odd ribosomes, and small enigmatic genomes across a large radiation of phyla.</title>
        <authorList>
            <person name="Brown C.T."/>
            <person name="Hug L.A."/>
            <person name="Thomas B.C."/>
            <person name="Sharon I."/>
            <person name="Castelle C.J."/>
            <person name="Singh A."/>
            <person name="Wilkins M.J."/>
            <person name="Williams K.H."/>
            <person name="Banfield J.F."/>
        </authorList>
    </citation>
    <scope>NUCLEOTIDE SEQUENCE [LARGE SCALE GENOMIC DNA]</scope>
</reference>
<name>A0A0G1X145_9BACT</name>
<sequence length="86" mass="10129">MRKVPPYFKSVLWSYSLDACDPTRMKKTIITQALLYGSFTHWKWIRAFYGDDEIRNVLSSVPASTFRSKLRPLVEAVFLFSDWNYA</sequence>
<proteinExistence type="predicted"/>
<dbReference type="AlphaFoldDB" id="A0A0G1X145"/>
<organism evidence="2 3">
    <name type="scientific">Candidatus Kaiserbacteria bacterium GW2011_GWA2_52_12</name>
    <dbReference type="NCBI Taxonomy" id="1618671"/>
    <lineage>
        <taxon>Bacteria</taxon>
        <taxon>Candidatus Kaiseribacteriota</taxon>
    </lineage>
</organism>
<comment type="caution">
    <text evidence="2">The sequence shown here is derived from an EMBL/GenBank/DDBJ whole genome shotgun (WGS) entry which is preliminary data.</text>
</comment>
<feature type="domain" description="DUF6922" evidence="1">
    <location>
        <begin position="9"/>
        <end position="58"/>
    </location>
</feature>
<gene>
    <name evidence="2" type="ORF">UY67_C0004G0029</name>
</gene>
<dbReference type="InterPro" id="IPR053830">
    <property type="entry name" value="DUF6922"/>
</dbReference>
<dbReference type="Proteomes" id="UP000034273">
    <property type="component" value="Unassembled WGS sequence"/>
</dbReference>
<protein>
    <recommendedName>
        <fullName evidence="1">DUF6922 domain-containing protein</fullName>
    </recommendedName>
</protein>
<evidence type="ECO:0000259" key="1">
    <source>
        <dbReference type="Pfam" id="PF21956"/>
    </source>
</evidence>
<accession>A0A0G1X145</accession>
<dbReference type="STRING" id="1618671.UY67_C0004G0029"/>
<evidence type="ECO:0000313" key="3">
    <source>
        <dbReference type="Proteomes" id="UP000034273"/>
    </source>
</evidence>